<keyword evidence="3" id="KW-1185">Reference proteome</keyword>
<proteinExistence type="predicted"/>
<dbReference type="Proteomes" id="UP001597520">
    <property type="component" value="Unassembled WGS sequence"/>
</dbReference>
<accession>A0ABW5T4T9</accession>
<dbReference type="RefSeq" id="WP_380714354.1">
    <property type="nucleotide sequence ID" value="NZ_JBHUML010000006.1"/>
</dbReference>
<organism evidence="2 3">
    <name type="scientific">Salibacterium lacus</name>
    <dbReference type="NCBI Taxonomy" id="1898109"/>
    <lineage>
        <taxon>Bacteria</taxon>
        <taxon>Bacillati</taxon>
        <taxon>Bacillota</taxon>
        <taxon>Bacilli</taxon>
        <taxon>Bacillales</taxon>
        <taxon>Bacillaceae</taxon>
    </lineage>
</organism>
<dbReference type="EMBL" id="JBHUML010000006">
    <property type="protein sequence ID" value="MFD2707031.1"/>
    <property type="molecule type" value="Genomic_DNA"/>
</dbReference>
<keyword evidence="1" id="KW-0472">Membrane</keyword>
<comment type="caution">
    <text evidence="2">The sequence shown here is derived from an EMBL/GenBank/DDBJ whole genome shotgun (WGS) entry which is preliminary data.</text>
</comment>
<keyword evidence="1" id="KW-0812">Transmembrane</keyword>
<protein>
    <submittedName>
        <fullName evidence="2">Uncharacterized protein</fullName>
    </submittedName>
</protein>
<sequence>MKAVWIGVVLFVVVTLAATVIGASHSKPGDIIAPVVGSMVTSAILIGLMTWENKKELS</sequence>
<gene>
    <name evidence="2" type="ORF">ACFSUB_16370</name>
</gene>
<evidence type="ECO:0000313" key="3">
    <source>
        <dbReference type="Proteomes" id="UP001597520"/>
    </source>
</evidence>
<name>A0ABW5T4T9_9BACI</name>
<evidence type="ECO:0000313" key="2">
    <source>
        <dbReference type="EMBL" id="MFD2707031.1"/>
    </source>
</evidence>
<keyword evidence="1" id="KW-1133">Transmembrane helix</keyword>
<reference evidence="3" key="1">
    <citation type="journal article" date="2019" name="Int. J. Syst. Evol. Microbiol.">
        <title>The Global Catalogue of Microorganisms (GCM) 10K type strain sequencing project: providing services to taxonomists for standard genome sequencing and annotation.</title>
        <authorList>
            <consortium name="The Broad Institute Genomics Platform"/>
            <consortium name="The Broad Institute Genome Sequencing Center for Infectious Disease"/>
            <person name="Wu L."/>
            <person name="Ma J."/>
        </authorList>
    </citation>
    <scope>NUCLEOTIDE SEQUENCE [LARGE SCALE GENOMIC DNA]</scope>
    <source>
        <strain evidence="3">KCTC 33792</strain>
    </source>
</reference>
<feature type="transmembrane region" description="Helical" evidence="1">
    <location>
        <begin position="32"/>
        <end position="51"/>
    </location>
</feature>
<evidence type="ECO:0000256" key="1">
    <source>
        <dbReference type="SAM" id="Phobius"/>
    </source>
</evidence>